<feature type="domain" description="Hemerythrin-like" evidence="1">
    <location>
        <begin position="90"/>
        <end position="227"/>
    </location>
</feature>
<name>A0A7J3XY19_9CREN</name>
<dbReference type="AlphaFoldDB" id="A0A7J3XY19"/>
<protein>
    <submittedName>
        <fullName evidence="3">DUF438 domain-containing protein</fullName>
    </submittedName>
</protein>
<comment type="caution">
    <text evidence="3">The sequence shown here is derived from an EMBL/GenBank/DDBJ whole genome shotgun (WGS) entry which is preliminary data.</text>
</comment>
<sequence>MSTPVSQEEKVRALKEMLKAIHSGASPNELKSRFREILASVSPLEILLVEQELVREGVPVNEILKLCDLHVELYREYLASRELLGVPRGHPLDLLLRENEWILKQAEALGVYARALSGSSSVEELKQYTRSIHLILGELRKIRLHYRKVQMLIFPYLERRGIIAVPRVLWGREDQIIVKLRQVSSDLEKQAGAVDRGKAMEIASRLLELSNEIADLVFRENKILYPATLALLSEGEWAAIAEIADEMGYIVEAGEREWKPTAKPVYPYELDAKVTREQLEKLPPEFKTVIEKNGIQAETYHIRREGDIELETGFLTPAEIEGIFRSLPLELTYADASDHVRFFSESEISGGFVRTKTVLGRRIPFCHPPRLENYVMINVEAVKKGQFKYREFWTRMGDRIIRVLVAPVKSREGRLLGVLEIVEDLTEVVNNPEEIKKKIAVL</sequence>
<dbReference type="EMBL" id="DRYK01000026">
    <property type="protein sequence ID" value="HHP67471.1"/>
    <property type="molecule type" value="Genomic_DNA"/>
</dbReference>
<dbReference type="GO" id="GO:0005886">
    <property type="term" value="C:plasma membrane"/>
    <property type="evidence" value="ECO:0007669"/>
    <property type="project" value="TreeGrafter"/>
</dbReference>
<dbReference type="InterPro" id="IPR012312">
    <property type="entry name" value="Hemerythrin-like"/>
</dbReference>
<feature type="domain" description="DUF438" evidence="2">
    <location>
        <begin position="14"/>
        <end position="79"/>
    </location>
</feature>
<evidence type="ECO:0000259" key="2">
    <source>
        <dbReference type="Pfam" id="PF04282"/>
    </source>
</evidence>
<accession>A0A7J3XY19</accession>
<dbReference type="Pfam" id="PF04282">
    <property type="entry name" value="DUF438"/>
    <property type="match status" value="1"/>
</dbReference>
<dbReference type="PANTHER" id="PTHR39966:SF3">
    <property type="entry name" value="DUF438 DOMAIN-CONTAINING PROTEIN"/>
    <property type="match status" value="1"/>
</dbReference>
<evidence type="ECO:0000313" key="3">
    <source>
        <dbReference type="EMBL" id="HHP67471.1"/>
    </source>
</evidence>
<dbReference type="Pfam" id="PF13596">
    <property type="entry name" value="PAS_10"/>
    <property type="match status" value="1"/>
</dbReference>
<proteinExistence type="predicted"/>
<dbReference type="Pfam" id="PF01814">
    <property type="entry name" value="Hemerythrin"/>
    <property type="match status" value="1"/>
</dbReference>
<evidence type="ECO:0000259" key="1">
    <source>
        <dbReference type="Pfam" id="PF01814"/>
    </source>
</evidence>
<dbReference type="Gene3D" id="3.30.450.20">
    <property type="entry name" value="PAS domain"/>
    <property type="match status" value="1"/>
</dbReference>
<organism evidence="3">
    <name type="scientific">Thermogladius calderae</name>
    <dbReference type="NCBI Taxonomy" id="1200300"/>
    <lineage>
        <taxon>Archaea</taxon>
        <taxon>Thermoproteota</taxon>
        <taxon>Thermoprotei</taxon>
        <taxon>Desulfurococcales</taxon>
        <taxon>Desulfurococcaceae</taxon>
        <taxon>Thermogladius</taxon>
    </lineage>
</organism>
<dbReference type="Gene3D" id="1.20.120.520">
    <property type="entry name" value="nmb1532 protein domain like"/>
    <property type="match status" value="1"/>
</dbReference>
<dbReference type="PANTHER" id="PTHR39966">
    <property type="entry name" value="BLL2471 PROTEIN-RELATED"/>
    <property type="match status" value="1"/>
</dbReference>
<gene>
    <name evidence="3" type="ORF">ENM60_01545</name>
</gene>
<dbReference type="InterPro" id="IPR007380">
    <property type="entry name" value="DUF438"/>
</dbReference>
<reference evidence="3" key="1">
    <citation type="journal article" date="2020" name="mSystems">
        <title>Genome- and Community-Level Interaction Insights into Carbon Utilization and Element Cycling Functions of Hydrothermarchaeota in Hydrothermal Sediment.</title>
        <authorList>
            <person name="Zhou Z."/>
            <person name="Liu Y."/>
            <person name="Xu W."/>
            <person name="Pan J."/>
            <person name="Luo Z.H."/>
            <person name="Li M."/>
        </authorList>
    </citation>
    <scope>NUCLEOTIDE SEQUENCE [LARGE SCALE GENOMIC DNA]</scope>
    <source>
        <strain evidence="3">SpSt-110</strain>
    </source>
</reference>